<feature type="transmembrane region" description="Helical" evidence="2">
    <location>
        <begin position="82"/>
        <end position="106"/>
    </location>
</feature>
<evidence type="ECO:0000256" key="1">
    <source>
        <dbReference type="ARBA" id="ARBA00022847"/>
    </source>
</evidence>
<dbReference type="SUPFAM" id="SSF103473">
    <property type="entry name" value="MFS general substrate transporter"/>
    <property type="match status" value="1"/>
</dbReference>
<dbReference type="InterPro" id="IPR039672">
    <property type="entry name" value="MFS_2"/>
</dbReference>
<comment type="caution">
    <text evidence="3">The sequence shown here is derived from an EMBL/GenBank/DDBJ whole genome shotgun (WGS) entry which is preliminary data.</text>
</comment>
<reference evidence="3 4" key="1">
    <citation type="submission" date="2018-05" db="EMBL/GenBank/DDBJ databases">
        <authorList>
            <person name="Goeker M."/>
            <person name="Huntemann M."/>
            <person name="Clum A."/>
            <person name="Pillay M."/>
            <person name="Palaniappan K."/>
            <person name="Varghese N."/>
            <person name="Mikhailova N."/>
            <person name="Stamatis D."/>
            <person name="Reddy T."/>
            <person name="Daum C."/>
            <person name="Shapiro N."/>
            <person name="Ivanova N."/>
            <person name="Kyrpides N."/>
            <person name="Woyke T."/>
        </authorList>
    </citation>
    <scope>NUCLEOTIDE SEQUENCE [LARGE SCALE GENOMIC DNA]</scope>
    <source>
        <strain evidence="3 4">DSM 26524</strain>
    </source>
</reference>
<accession>A0AB73T643</accession>
<feature type="transmembrane region" description="Helical" evidence="2">
    <location>
        <begin position="151"/>
        <end position="173"/>
    </location>
</feature>
<dbReference type="RefSeq" id="WP_257497767.1">
    <property type="nucleotide sequence ID" value="NZ_JANKBI010000023.1"/>
</dbReference>
<feature type="transmembrane region" description="Helical" evidence="2">
    <location>
        <begin position="375"/>
        <end position="394"/>
    </location>
</feature>
<dbReference type="EMBL" id="QGGY01000004">
    <property type="protein sequence ID" value="PWJ76826.1"/>
    <property type="molecule type" value="Genomic_DNA"/>
</dbReference>
<evidence type="ECO:0000256" key="2">
    <source>
        <dbReference type="SAM" id="Phobius"/>
    </source>
</evidence>
<dbReference type="AlphaFoldDB" id="A0AB73T643"/>
<evidence type="ECO:0000313" key="4">
    <source>
        <dbReference type="Proteomes" id="UP000245412"/>
    </source>
</evidence>
<name>A0AB73T643_9FIRM</name>
<keyword evidence="1" id="KW-0769">Symport</keyword>
<protein>
    <submittedName>
        <fullName evidence="3">GPH family glycoside/pentoside/hexuronide:cation symporter/probable glucitol transport protein GutA</fullName>
    </submittedName>
</protein>
<dbReference type="GO" id="GO:0005886">
    <property type="term" value="C:plasma membrane"/>
    <property type="evidence" value="ECO:0007669"/>
    <property type="project" value="TreeGrafter"/>
</dbReference>
<feature type="transmembrane region" description="Helical" evidence="2">
    <location>
        <begin position="253"/>
        <end position="273"/>
    </location>
</feature>
<organism evidence="3 4">
    <name type="scientific">Murimonas intestini</name>
    <dbReference type="NCBI Taxonomy" id="1337051"/>
    <lineage>
        <taxon>Bacteria</taxon>
        <taxon>Bacillati</taxon>
        <taxon>Bacillota</taxon>
        <taxon>Clostridia</taxon>
        <taxon>Lachnospirales</taxon>
        <taxon>Lachnospiraceae</taxon>
        <taxon>Murimonas</taxon>
    </lineage>
</organism>
<dbReference type="Gene3D" id="1.20.1250.20">
    <property type="entry name" value="MFS general substrate transporter like domains"/>
    <property type="match status" value="2"/>
</dbReference>
<feature type="transmembrane region" description="Helical" evidence="2">
    <location>
        <begin position="310"/>
        <end position="337"/>
    </location>
</feature>
<gene>
    <name evidence="3" type="ORF">C7383_104273</name>
</gene>
<dbReference type="Pfam" id="PF13347">
    <property type="entry name" value="MFS_2"/>
    <property type="match status" value="1"/>
</dbReference>
<feature type="transmembrane region" description="Helical" evidence="2">
    <location>
        <begin position="487"/>
        <end position="509"/>
    </location>
</feature>
<dbReference type="PANTHER" id="PTHR11328">
    <property type="entry name" value="MAJOR FACILITATOR SUPERFAMILY DOMAIN-CONTAINING PROTEIN"/>
    <property type="match status" value="1"/>
</dbReference>
<dbReference type="PANTHER" id="PTHR11328:SF36">
    <property type="entry name" value="MELIBIOSE PERMEASE"/>
    <property type="match status" value="1"/>
</dbReference>
<feature type="transmembrane region" description="Helical" evidence="2">
    <location>
        <begin position="179"/>
        <end position="201"/>
    </location>
</feature>
<proteinExistence type="predicted"/>
<keyword evidence="2" id="KW-0472">Membrane</keyword>
<feature type="transmembrane region" description="Helical" evidence="2">
    <location>
        <begin position="446"/>
        <end position="467"/>
    </location>
</feature>
<feature type="transmembrane region" description="Helical" evidence="2">
    <location>
        <begin position="112"/>
        <end position="139"/>
    </location>
</feature>
<dbReference type="GO" id="GO:0015293">
    <property type="term" value="F:symporter activity"/>
    <property type="evidence" value="ECO:0007669"/>
    <property type="project" value="UniProtKB-KW"/>
</dbReference>
<dbReference type="Proteomes" id="UP000245412">
    <property type="component" value="Unassembled WGS sequence"/>
</dbReference>
<feature type="transmembrane region" description="Helical" evidence="2">
    <location>
        <begin position="400"/>
        <end position="425"/>
    </location>
</feature>
<keyword evidence="2" id="KW-1133">Transmembrane helix</keyword>
<sequence length="535" mass="58251">MNTEGFIHPAGCGILTNDTSNTPGRLRGTKFASQKAAGYLTPCGSLRIRQAELRLAARGKKWEGEYVMSDTTQVTIKKNVPWMFFTAYFTNQIGSALTMLFLTVFITEYMGISPALMAVSLTVARIADLAVSLFAGAIVQKTNMRFGQFRSWLLIIMPIVQVATFLIFVNPNIGTTGKAVLIGIAYFFTSAPMNIFVVVHNSLMAKISGPNMANRMAITPRLVQGIQLGNIVASMITLPLVQFFGGSEMTKGFPVVAVLFGVIALSGQVLMFIGTKNYDVYNPNLKKVEGSTQSVKLTAMYGETLKNGQLWILLITDILRQTSVFVLSGMLGYFFTFAVGDFTMMSNGLLINSLAACAGAFFVGPYIARRIGKKNSSILSAGIACIAYLILAFFAKDNWIIYISCTAFAALGLSIVGSVGINLYLDAGEYQFYKTGKDNRPFVMSLQTVPMKIGMTLSGSIVAAILYEAGYVQHEGAAATMSDPLRMVFLTGMLVAILYGLSAILVSAFKINEEKSKEYAAENDRTLKERMQKRP</sequence>
<keyword evidence="4" id="KW-1185">Reference proteome</keyword>
<keyword evidence="1" id="KW-0813">Transport</keyword>
<keyword evidence="2" id="KW-0812">Transmembrane</keyword>
<dbReference type="InterPro" id="IPR036259">
    <property type="entry name" value="MFS_trans_sf"/>
</dbReference>
<evidence type="ECO:0000313" key="3">
    <source>
        <dbReference type="EMBL" id="PWJ76826.1"/>
    </source>
</evidence>
<feature type="transmembrane region" description="Helical" evidence="2">
    <location>
        <begin position="349"/>
        <end position="368"/>
    </location>
</feature>
<feature type="transmembrane region" description="Helical" evidence="2">
    <location>
        <begin position="222"/>
        <end position="241"/>
    </location>
</feature>
<dbReference type="GO" id="GO:0008643">
    <property type="term" value="P:carbohydrate transport"/>
    <property type="evidence" value="ECO:0007669"/>
    <property type="project" value="InterPro"/>
</dbReference>